<proteinExistence type="predicted"/>
<gene>
    <name evidence="3" type="ORF">PAPYR_5135</name>
</gene>
<sequence length="336" mass="37259">MLAASDRITKTFADMCQPYLNGSIMSNTTFPPHDLYYHHVGIVSWGLVPWCHEFFRRPTTAPFLALSFDDGPSTRSTAKILEILDRFNAHATFFVVGHQIRKPGYANLGHQILSRGHEIGHHSTAHRSANSGGEAGFMGVVEDFHMTVDLFQQHLGMETVGPCGRLPAPIPTGEGRASQKPANAPYDAPRFMMDNSPTGIRCTRLGGDSPPADGPLRGKAKAPILQWYRPPMGHTNPSLTHYMAERCGVSTVTWDVNTRDWEIGQAYGVSESLESTLSQVHPGAVLLLHDRRPDTIQLLPLLLEGLRKLGYRDFLSMTEWRDRVTALAGRWAEEGH</sequence>
<dbReference type="EMBL" id="JAPMOS010000023">
    <property type="protein sequence ID" value="KAJ4459075.1"/>
    <property type="molecule type" value="Genomic_DNA"/>
</dbReference>
<keyword evidence="4" id="KW-1185">Reference proteome</keyword>
<evidence type="ECO:0000313" key="4">
    <source>
        <dbReference type="Proteomes" id="UP001141327"/>
    </source>
</evidence>
<feature type="region of interest" description="Disordered" evidence="1">
    <location>
        <begin position="170"/>
        <end position="190"/>
    </location>
</feature>
<dbReference type="CDD" id="cd10917">
    <property type="entry name" value="CE4_NodB_like_6s_7s"/>
    <property type="match status" value="1"/>
</dbReference>
<comment type="caution">
    <text evidence="3">The sequence shown here is derived from an EMBL/GenBank/DDBJ whole genome shotgun (WGS) entry which is preliminary data.</text>
</comment>
<feature type="domain" description="NodB homology" evidence="2">
    <location>
        <begin position="62"/>
        <end position="314"/>
    </location>
</feature>
<accession>A0ABQ8UQT8</accession>
<dbReference type="Proteomes" id="UP001141327">
    <property type="component" value="Unassembled WGS sequence"/>
</dbReference>
<evidence type="ECO:0000313" key="3">
    <source>
        <dbReference type="EMBL" id="KAJ4459075.1"/>
    </source>
</evidence>
<dbReference type="SUPFAM" id="SSF88713">
    <property type="entry name" value="Glycoside hydrolase/deacetylase"/>
    <property type="match status" value="1"/>
</dbReference>
<name>A0ABQ8UQT8_9EUKA</name>
<dbReference type="InterPro" id="IPR002509">
    <property type="entry name" value="NODB_dom"/>
</dbReference>
<dbReference type="InterPro" id="IPR050248">
    <property type="entry name" value="Polysacc_deacetylase_ArnD"/>
</dbReference>
<dbReference type="PROSITE" id="PS51677">
    <property type="entry name" value="NODB"/>
    <property type="match status" value="1"/>
</dbReference>
<dbReference type="PANTHER" id="PTHR10587">
    <property type="entry name" value="GLYCOSYL TRANSFERASE-RELATED"/>
    <property type="match status" value="1"/>
</dbReference>
<dbReference type="Pfam" id="PF01522">
    <property type="entry name" value="Polysacc_deac_1"/>
    <property type="match status" value="1"/>
</dbReference>
<reference evidence="3" key="1">
    <citation type="journal article" date="2022" name="bioRxiv">
        <title>Genomics of Preaxostyla Flagellates Illuminates Evolutionary Transitions and the Path Towards Mitochondrial Loss.</title>
        <authorList>
            <person name="Novak L.V.F."/>
            <person name="Treitli S.C."/>
            <person name="Pyrih J."/>
            <person name="Halakuc P."/>
            <person name="Pipaliya S.V."/>
            <person name="Vacek V."/>
            <person name="Brzon O."/>
            <person name="Soukal P."/>
            <person name="Eme L."/>
            <person name="Dacks J.B."/>
            <person name="Karnkowska A."/>
            <person name="Elias M."/>
            <person name="Hampl V."/>
        </authorList>
    </citation>
    <scope>NUCLEOTIDE SEQUENCE</scope>
    <source>
        <strain evidence="3">RCP-MX</strain>
    </source>
</reference>
<protein>
    <recommendedName>
        <fullName evidence="2">NodB homology domain-containing protein</fullName>
    </recommendedName>
</protein>
<dbReference type="InterPro" id="IPR011330">
    <property type="entry name" value="Glyco_hydro/deAcase_b/a-brl"/>
</dbReference>
<dbReference type="Gene3D" id="3.20.20.370">
    <property type="entry name" value="Glycoside hydrolase/deacetylase"/>
    <property type="match status" value="2"/>
</dbReference>
<organism evidence="3 4">
    <name type="scientific">Paratrimastix pyriformis</name>
    <dbReference type="NCBI Taxonomy" id="342808"/>
    <lineage>
        <taxon>Eukaryota</taxon>
        <taxon>Metamonada</taxon>
        <taxon>Preaxostyla</taxon>
        <taxon>Paratrimastigidae</taxon>
        <taxon>Paratrimastix</taxon>
    </lineage>
</organism>
<evidence type="ECO:0000256" key="1">
    <source>
        <dbReference type="SAM" id="MobiDB-lite"/>
    </source>
</evidence>
<evidence type="ECO:0000259" key="2">
    <source>
        <dbReference type="PROSITE" id="PS51677"/>
    </source>
</evidence>